<dbReference type="FunCoup" id="A0A1V8TEA7">
    <property type="interactions" value="214"/>
</dbReference>
<dbReference type="AlphaFoldDB" id="A0A1V8TEA7"/>
<dbReference type="Proteomes" id="UP000192596">
    <property type="component" value="Unassembled WGS sequence"/>
</dbReference>
<dbReference type="SUPFAM" id="SSF55060">
    <property type="entry name" value="GHMP Kinase, C-terminal domain"/>
    <property type="match status" value="1"/>
</dbReference>
<evidence type="ECO:0000313" key="18">
    <source>
        <dbReference type="EMBL" id="OQO09703.1"/>
    </source>
</evidence>
<gene>
    <name evidence="18" type="ORF">B0A48_05106</name>
</gene>
<name>A0A1V8TEA7_9PEZI</name>
<evidence type="ECO:0000256" key="5">
    <source>
        <dbReference type="ARBA" id="ARBA00022679"/>
    </source>
</evidence>
<keyword evidence="12" id="KW-1207">Sterol metabolism</keyword>
<keyword evidence="7 15" id="KW-0418">Kinase</keyword>
<dbReference type="InterPro" id="IPR006204">
    <property type="entry name" value="GHMP_kinase_N_dom"/>
</dbReference>
<evidence type="ECO:0000256" key="14">
    <source>
        <dbReference type="ARBA" id="ARBA00029326"/>
    </source>
</evidence>
<dbReference type="InterPro" id="IPR036554">
    <property type="entry name" value="GHMP_kinase_C_sf"/>
</dbReference>
<keyword evidence="5 15" id="KW-0808">Transferase</keyword>
<comment type="caution">
    <text evidence="18">The sequence shown here is derived from an EMBL/GenBank/DDBJ whole genome shotgun (WGS) entry which is preliminary data.</text>
</comment>
<dbReference type="PIRSF" id="PIRSF017288">
    <property type="entry name" value="PMK_GHMP_euk"/>
    <property type="match status" value="1"/>
</dbReference>
<keyword evidence="6" id="KW-0547">Nucleotide-binding</keyword>
<dbReference type="GO" id="GO:0004631">
    <property type="term" value="F:phosphomevalonate kinase activity"/>
    <property type="evidence" value="ECO:0007669"/>
    <property type="project" value="UniProtKB-UniRule"/>
</dbReference>
<dbReference type="Gene3D" id="3.30.230.10">
    <property type="match status" value="1"/>
</dbReference>
<dbReference type="InterPro" id="IPR013750">
    <property type="entry name" value="GHMP_kinase_C_dom"/>
</dbReference>
<dbReference type="OrthoDB" id="10262935at2759"/>
<dbReference type="FunFam" id="3.30.70.890:FF:000018">
    <property type="entry name" value="Phosphomevalonate kinase"/>
    <property type="match status" value="1"/>
</dbReference>
<keyword evidence="13 15" id="KW-0753">Steroid metabolism</keyword>
<dbReference type="InterPro" id="IPR014721">
    <property type="entry name" value="Ribsml_uS5_D2-typ_fold_subgr"/>
</dbReference>
<evidence type="ECO:0000256" key="1">
    <source>
        <dbReference type="ARBA" id="ARBA00005017"/>
    </source>
</evidence>
<evidence type="ECO:0000256" key="8">
    <source>
        <dbReference type="ARBA" id="ARBA00022840"/>
    </source>
</evidence>
<dbReference type="PANTHER" id="PTHR31814">
    <property type="match status" value="1"/>
</dbReference>
<dbReference type="InterPro" id="IPR016005">
    <property type="entry name" value="Erg8"/>
</dbReference>
<dbReference type="InterPro" id="IPR035102">
    <property type="entry name" value="Phosphomevalonate_kinase"/>
</dbReference>
<evidence type="ECO:0000259" key="17">
    <source>
        <dbReference type="Pfam" id="PF08544"/>
    </source>
</evidence>
<keyword evidence="4 15" id="KW-0444">Lipid biosynthesis</keyword>
<keyword evidence="11 15" id="KW-0443">Lipid metabolism</keyword>
<evidence type="ECO:0000313" key="19">
    <source>
        <dbReference type="Proteomes" id="UP000192596"/>
    </source>
</evidence>
<evidence type="ECO:0000256" key="15">
    <source>
        <dbReference type="PIRNR" id="PIRNR017288"/>
    </source>
</evidence>
<dbReference type="PANTHER" id="PTHR31814:SF2">
    <property type="entry name" value="PHOSPHOMEVALONATE KINASE"/>
    <property type="match status" value="1"/>
</dbReference>
<dbReference type="SUPFAM" id="SSF54211">
    <property type="entry name" value="Ribosomal protein S5 domain 2-like"/>
    <property type="match status" value="1"/>
</dbReference>
<comment type="catalytic activity">
    <reaction evidence="14">
        <text>(R)-5-phosphomevalonate + ATP = (R)-5-diphosphomevalonate + ADP</text>
        <dbReference type="Rhea" id="RHEA:16341"/>
        <dbReference type="ChEBI" id="CHEBI:30616"/>
        <dbReference type="ChEBI" id="CHEBI:57557"/>
        <dbReference type="ChEBI" id="CHEBI:58146"/>
        <dbReference type="ChEBI" id="CHEBI:456216"/>
        <dbReference type="EC" id="2.7.4.2"/>
    </reaction>
    <physiologicalReaction direction="left-to-right" evidence="14">
        <dbReference type="Rhea" id="RHEA:16342"/>
    </physiologicalReaction>
</comment>
<dbReference type="GO" id="GO:0005777">
    <property type="term" value="C:peroxisome"/>
    <property type="evidence" value="ECO:0007669"/>
    <property type="project" value="TreeGrafter"/>
</dbReference>
<dbReference type="GO" id="GO:0010142">
    <property type="term" value="P:farnesyl diphosphate biosynthetic process, mevalonate pathway"/>
    <property type="evidence" value="ECO:0007669"/>
    <property type="project" value="TreeGrafter"/>
</dbReference>
<evidence type="ECO:0000259" key="16">
    <source>
        <dbReference type="Pfam" id="PF00288"/>
    </source>
</evidence>
<evidence type="ECO:0000256" key="12">
    <source>
        <dbReference type="ARBA" id="ARBA00023166"/>
    </source>
</evidence>
<reference evidence="19" key="1">
    <citation type="submission" date="2017-03" db="EMBL/GenBank/DDBJ databases">
        <title>Genomes of endolithic fungi from Antarctica.</title>
        <authorList>
            <person name="Coleine C."/>
            <person name="Masonjones S."/>
            <person name="Stajich J.E."/>
        </authorList>
    </citation>
    <scope>NUCLEOTIDE SEQUENCE [LARGE SCALE GENOMIC DNA]</scope>
    <source>
        <strain evidence="19">CCFEE 5527</strain>
    </source>
</reference>
<dbReference type="Gene3D" id="3.30.70.890">
    <property type="entry name" value="GHMP kinase, C-terminal domain"/>
    <property type="match status" value="1"/>
</dbReference>
<comment type="pathway">
    <text evidence="1 15">Isoprenoid biosynthesis; isopentenyl diphosphate biosynthesis via mevalonate pathway; isopentenyl diphosphate from (R)-mevalonate: step 2/3.</text>
</comment>
<evidence type="ECO:0000256" key="4">
    <source>
        <dbReference type="ARBA" id="ARBA00022516"/>
    </source>
</evidence>
<comment type="similarity">
    <text evidence="2 15">Belongs to the GHMP kinase family. Mevalonate kinase subfamily.</text>
</comment>
<feature type="domain" description="GHMP kinase N-terminal" evidence="16">
    <location>
        <begin position="157"/>
        <end position="223"/>
    </location>
</feature>
<dbReference type="GO" id="GO:0005524">
    <property type="term" value="F:ATP binding"/>
    <property type="evidence" value="ECO:0007669"/>
    <property type="project" value="UniProtKB-UniRule"/>
</dbReference>
<protein>
    <recommendedName>
        <fullName evidence="3 15">Phosphomevalonate kinase</fullName>
        <ecNumber evidence="3 15">2.7.4.2</ecNumber>
    </recommendedName>
</protein>
<dbReference type="InterPro" id="IPR020568">
    <property type="entry name" value="Ribosomal_Su5_D2-typ_SF"/>
</dbReference>
<evidence type="ECO:0000256" key="9">
    <source>
        <dbReference type="ARBA" id="ARBA00022955"/>
    </source>
</evidence>
<evidence type="ECO:0000256" key="7">
    <source>
        <dbReference type="ARBA" id="ARBA00022777"/>
    </source>
</evidence>
<proteinExistence type="inferred from homology"/>
<keyword evidence="9 15" id="KW-0752">Steroid biosynthesis</keyword>
<keyword evidence="8" id="KW-0067">ATP-binding</keyword>
<dbReference type="STRING" id="1507870.A0A1V8TEA7"/>
<keyword evidence="19" id="KW-1185">Reference proteome</keyword>
<feature type="domain" description="GHMP kinase C-terminal" evidence="17">
    <location>
        <begin position="346"/>
        <end position="410"/>
    </location>
</feature>
<dbReference type="UniPathway" id="UPA00057">
    <property type="reaction ID" value="UER00099"/>
</dbReference>
<sequence>MADRQLVAVSAPGKVLLAGGYLVLDRKHTGLVFGLDARIYCIVQEILTSSGVVLSEISVQSPQFENAVWHYGYRWDGRDGGMHMSELRRDADLALSRNLFIETALCYALSYIGSVSSPIIAPASITILADNDYYSTPADLESTDRFHNFGVPISKAHKTGLGSSAALVTALTAAVLTHYLPTALLDIRSDIGKRRLHNLAQAAHCAAQGKVGSGFDVASAVYGSCLYKRFSPDILSSHAEPGAPGFASQLVATVDDIDSKWDTEITKAKVKVPEGLRLVMCDVSVGSQTPGMVKQVLAWRKANQEEADWLWDDLQASNDALAKELTVLAEADAKVAPDYSRLRMCFSAIRELIREMGEKSEVSIEPPAQTKLLDACEAVEGVVGGTVPGAGGYDAIALLIQDKQSTVKALKDLLEGWKFEGEGVGGGKVSMLGVREEMEGVRVEDLSGYESEYLQ</sequence>
<dbReference type="GO" id="GO:0006696">
    <property type="term" value="P:ergosterol biosynthetic process"/>
    <property type="evidence" value="ECO:0007669"/>
    <property type="project" value="TreeGrafter"/>
</dbReference>
<dbReference type="EMBL" id="NAJO01000010">
    <property type="protein sequence ID" value="OQO09703.1"/>
    <property type="molecule type" value="Genomic_DNA"/>
</dbReference>
<dbReference type="Pfam" id="PF00288">
    <property type="entry name" value="GHMP_kinases_N"/>
    <property type="match status" value="1"/>
</dbReference>
<evidence type="ECO:0000256" key="6">
    <source>
        <dbReference type="ARBA" id="ARBA00022741"/>
    </source>
</evidence>
<dbReference type="InParanoid" id="A0A1V8TEA7"/>
<evidence type="ECO:0000256" key="10">
    <source>
        <dbReference type="ARBA" id="ARBA00023011"/>
    </source>
</evidence>
<evidence type="ECO:0000256" key="3">
    <source>
        <dbReference type="ARBA" id="ARBA00012958"/>
    </source>
</evidence>
<keyword evidence="10" id="KW-0756">Sterol biosynthesis</keyword>
<evidence type="ECO:0000256" key="11">
    <source>
        <dbReference type="ARBA" id="ARBA00023098"/>
    </source>
</evidence>
<dbReference type="EC" id="2.7.4.2" evidence="3 15"/>
<evidence type="ECO:0000256" key="2">
    <source>
        <dbReference type="ARBA" id="ARBA00006495"/>
    </source>
</evidence>
<dbReference type="GO" id="GO:0019287">
    <property type="term" value="P:isopentenyl diphosphate biosynthetic process, mevalonate pathway"/>
    <property type="evidence" value="ECO:0007669"/>
    <property type="project" value="UniProtKB-UniRule"/>
</dbReference>
<organism evidence="18 19">
    <name type="scientific">Cryoendolithus antarcticus</name>
    <dbReference type="NCBI Taxonomy" id="1507870"/>
    <lineage>
        <taxon>Eukaryota</taxon>
        <taxon>Fungi</taxon>
        <taxon>Dikarya</taxon>
        <taxon>Ascomycota</taxon>
        <taxon>Pezizomycotina</taxon>
        <taxon>Dothideomycetes</taxon>
        <taxon>Dothideomycetidae</taxon>
        <taxon>Cladosporiales</taxon>
        <taxon>Cladosporiaceae</taxon>
        <taxon>Cryoendolithus</taxon>
    </lineage>
</organism>
<evidence type="ECO:0000256" key="13">
    <source>
        <dbReference type="ARBA" id="ARBA00023221"/>
    </source>
</evidence>
<accession>A0A1V8TEA7</accession>
<dbReference type="Pfam" id="PF08544">
    <property type="entry name" value="GHMP_kinases_C"/>
    <property type="match status" value="1"/>
</dbReference>